<name>A0ABX8UMN5_9BURK</name>
<gene>
    <name evidence="1" type="ORF">KZJ38_18655</name>
</gene>
<organism evidence="1 2">
    <name type="scientific">Paraburkholderia edwinii</name>
    <dbReference type="NCBI Taxonomy" id="2861782"/>
    <lineage>
        <taxon>Bacteria</taxon>
        <taxon>Pseudomonadati</taxon>
        <taxon>Pseudomonadota</taxon>
        <taxon>Betaproteobacteria</taxon>
        <taxon>Burkholderiales</taxon>
        <taxon>Burkholderiaceae</taxon>
        <taxon>Paraburkholderia</taxon>
    </lineage>
</organism>
<accession>A0ABX8UMN5</accession>
<evidence type="ECO:0000313" key="2">
    <source>
        <dbReference type="Proteomes" id="UP000826462"/>
    </source>
</evidence>
<keyword evidence="2" id="KW-1185">Reference proteome</keyword>
<dbReference type="Proteomes" id="UP000826462">
    <property type="component" value="Chromosome 1"/>
</dbReference>
<reference evidence="1 2" key="1">
    <citation type="submission" date="2021-07" db="EMBL/GenBank/DDBJ databases">
        <title>Paraburkholderia edwinii protects Aspergillus sp. from phenazines by acting as a toxin sponge.</title>
        <authorList>
            <person name="Dahlstrom K.M."/>
            <person name="Newman D.K."/>
        </authorList>
    </citation>
    <scope>NUCLEOTIDE SEQUENCE [LARGE SCALE GENOMIC DNA]</scope>
    <source>
        <strain evidence="1 2">Pe01</strain>
    </source>
</reference>
<dbReference type="RefSeq" id="WP_219797652.1">
    <property type="nucleotide sequence ID" value="NZ_CP080095.1"/>
</dbReference>
<proteinExistence type="predicted"/>
<evidence type="ECO:0000313" key="1">
    <source>
        <dbReference type="EMBL" id="QYD68259.1"/>
    </source>
</evidence>
<dbReference type="EMBL" id="CP080095">
    <property type="protein sequence ID" value="QYD68259.1"/>
    <property type="molecule type" value="Genomic_DNA"/>
</dbReference>
<protein>
    <submittedName>
        <fullName evidence="1">Uncharacterized protein</fullName>
    </submittedName>
</protein>
<sequence>MEPKINLNILASSLPMPNSSCGSDEAWALSIFAIDVTLLFAHHPFHQQDMRAPATPDE</sequence>